<name>A0A1S8KCY1_ENTFC</name>
<keyword evidence="1" id="KW-0812">Transmembrane</keyword>
<evidence type="ECO:0000313" key="2">
    <source>
        <dbReference type="EMBL" id="OOL77516.1"/>
    </source>
</evidence>
<gene>
    <name evidence="2" type="ORF">B1P95_17500</name>
</gene>
<feature type="transmembrane region" description="Helical" evidence="1">
    <location>
        <begin position="12"/>
        <end position="30"/>
    </location>
</feature>
<evidence type="ECO:0000313" key="3">
    <source>
        <dbReference type="Proteomes" id="UP000191171"/>
    </source>
</evidence>
<keyword evidence="1" id="KW-1133">Transmembrane helix</keyword>
<reference evidence="2 3" key="1">
    <citation type="submission" date="2017-02" db="EMBL/GenBank/DDBJ databases">
        <title>Clonality and virulence of isolates of VRE in Hematopoietic Stem Cell Transplanted (HSCT) patients.</title>
        <authorList>
            <person name="Marchi A.P."/>
            <person name="Martins R.C."/>
            <person name="Marie S.K."/>
            <person name="Levin A.S."/>
            <person name="Costa S.F."/>
        </authorList>
    </citation>
    <scope>NUCLEOTIDE SEQUENCE [LARGE SCALE GENOMIC DNA]</scope>
    <source>
        <strain evidence="2 3">LIM1759</strain>
    </source>
</reference>
<evidence type="ECO:0000256" key="1">
    <source>
        <dbReference type="SAM" id="Phobius"/>
    </source>
</evidence>
<dbReference type="AlphaFoldDB" id="A0A1S8KCY1"/>
<keyword evidence="1" id="KW-0472">Membrane</keyword>
<comment type="caution">
    <text evidence="2">The sequence shown here is derived from an EMBL/GenBank/DDBJ whole genome shotgun (WGS) entry which is preliminary data.</text>
</comment>
<proteinExistence type="predicted"/>
<dbReference type="EMBL" id="MVGJ01000460">
    <property type="protein sequence ID" value="OOL77516.1"/>
    <property type="molecule type" value="Genomic_DNA"/>
</dbReference>
<sequence length="61" mass="7025">MKEQSNEKKSIPYAVAFLLILVILIKNLINHSFTLIQLSNDLFLWSLPFLIIGGFLWVFSS</sequence>
<accession>A0A1S8KCY1</accession>
<organism evidence="2 3">
    <name type="scientific">Enterococcus faecium</name>
    <name type="common">Streptococcus faecium</name>
    <dbReference type="NCBI Taxonomy" id="1352"/>
    <lineage>
        <taxon>Bacteria</taxon>
        <taxon>Bacillati</taxon>
        <taxon>Bacillota</taxon>
        <taxon>Bacilli</taxon>
        <taxon>Lactobacillales</taxon>
        <taxon>Enterococcaceae</taxon>
        <taxon>Enterococcus</taxon>
    </lineage>
</organism>
<protein>
    <submittedName>
        <fullName evidence="2">Uncharacterized protein</fullName>
    </submittedName>
</protein>
<dbReference type="Proteomes" id="UP000191171">
    <property type="component" value="Unassembled WGS sequence"/>
</dbReference>
<feature type="non-terminal residue" evidence="2">
    <location>
        <position position="61"/>
    </location>
</feature>
<feature type="transmembrane region" description="Helical" evidence="1">
    <location>
        <begin position="42"/>
        <end position="59"/>
    </location>
</feature>